<comment type="caution">
    <text evidence="1">The sequence shown here is derived from an EMBL/GenBank/DDBJ whole genome shotgun (WGS) entry which is preliminary data.</text>
</comment>
<name>A0A2W4QZ46_9GAMM</name>
<gene>
    <name evidence="1" type="ORF">DM484_17000</name>
</gene>
<evidence type="ECO:0000313" key="2">
    <source>
        <dbReference type="Proteomes" id="UP000249396"/>
    </source>
</evidence>
<dbReference type="AlphaFoldDB" id="A0A2W4QZ46"/>
<dbReference type="Proteomes" id="UP000249396">
    <property type="component" value="Unassembled WGS sequence"/>
</dbReference>
<accession>A0A2W4QZ46</accession>
<sequence>MSTYKIEIPESIKKDLQMFADRKHITLEEASARAFALLAIANTVSEQNNTLGVITKSKSADETSKVVGEITGV</sequence>
<reference evidence="1 2" key="1">
    <citation type="journal article" date="2018" name="Aquat. Microb. Ecol.">
        <title>Gammaproteobacterial methanotrophs dominate.</title>
        <authorList>
            <person name="Rissanen A.J."/>
            <person name="Saarenheimo J."/>
            <person name="Tiirola M."/>
            <person name="Peura S."/>
            <person name="Aalto S.L."/>
            <person name="Karvinen A."/>
            <person name="Nykanen H."/>
        </authorList>
    </citation>
    <scope>NUCLEOTIDE SEQUENCE [LARGE SCALE GENOMIC DNA]</scope>
    <source>
        <strain evidence="1">AMbin10</strain>
    </source>
</reference>
<organism evidence="1 2">
    <name type="scientific">Candidatus Methylumidiphilus alinenensis</name>
    <dbReference type="NCBI Taxonomy" id="2202197"/>
    <lineage>
        <taxon>Bacteria</taxon>
        <taxon>Pseudomonadati</taxon>
        <taxon>Pseudomonadota</taxon>
        <taxon>Gammaproteobacteria</taxon>
        <taxon>Methylococcales</taxon>
        <taxon>Candidatus Methylumidiphilus</taxon>
    </lineage>
</organism>
<protein>
    <submittedName>
        <fullName evidence="1">Uncharacterized protein</fullName>
    </submittedName>
</protein>
<evidence type="ECO:0000313" key="1">
    <source>
        <dbReference type="EMBL" id="PZN76226.1"/>
    </source>
</evidence>
<dbReference type="EMBL" id="QJPH01000363">
    <property type="protein sequence ID" value="PZN76226.1"/>
    <property type="molecule type" value="Genomic_DNA"/>
</dbReference>
<proteinExistence type="predicted"/>